<proteinExistence type="predicted"/>
<name>A0A1X3CYG8_9NEIS</name>
<keyword evidence="10" id="KW-1185">Reference proteome</keyword>
<evidence type="ECO:0000256" key="6">
    <source>
        <dbReference type="ARBA" id="ARBA00023136"/>
    </source>
</evidence>
<dbReference type="GO" id="GO:0005886">
    <property type="term" value="C:plasma membrane"/>
    <property type="evidence" value="ECO:0007669"/>
    <property type="project" value="UniProtKB-SubCell"/>
</dbReference>
<dbReference type="OrthoDB" id="9806984at2"/>
<dbReference type="PANTHER" id="PTHR30462">
    <property type="entry name" value="INTERMEMBRANE TRANSPORT PROTEIN PQIB-RELATED"/>
    <property type="match status" value="1"/>
</dbReference>
<feature type="domain" description="Mce/MlaD" evidence="8">
    <location>
        <begin position="161"/>
        <end position="226"/>
    </location>
</feature>
<dbReference type="Pfam" id="PF02470">
    <property type="entry name" value="MlaD"/>
    <property type="match status" value="3"/>
</dbReference>
<keyword evidence="2" id="KW-1003">Cell membrane</keyword>
<evidence type="ECO:0000256" key="1">
    <source>
        <dbReference type="ARBA" id="ARBA00004533"/>
    </source>
</evidence>
<dbReference type="KEGG" id="nci:NCTC10296_01874"/>
<keyword evidence="3" id="KW-0997">Cell inner membrane</keyword>
<organism evidence="9 10">
    <name type="scientific">Neisseria canis</name>
    <dbReference type="NCBI Taxonomy" id="493"/>
    <lineage>
        <taxon>Bacteria</taxon>
        <taxon>Pseudomonadati</taxon>
        <taxon>Pseudomonadota</taxon>
        <taxon>Betaproteobacteria</taxon>
        <taxon>Neisseriales</taxon>
        <taxon>Neisseriaceae</taxon>
        <taxon>Neisseria</taxon>
    </lineage>
</organism>
<accession>A0A1X3CYG8</accession>
<reference evidence="9 10" key="1">
    <citation type="submission" date="2018-12" db="EMBL/GenBank/DDBJ databases">
        <authorList>
            <consortium name="Pathogen Informatics"/>
        </authorList>
    </citation>
    <scope>NUCLEOTIDE SEQUENCE [LARGE SCALE GENOMIC DNA]</scope>
    <source>
        <strain evidence="9 10">NCTC10296</strain>
    </source>
</reference>
<evidence type="ECO:0000313" key="9">
    <source>
        <dbReference type="EMBL" id="VEF02592.1"/>
    </source>
</evidence>
<keyword evidence="4 7" id="KW-0812">Transmembrane</keyword>
<evidence type="ECO:0000256" key="2">
    <source>
        <dbReference type="ARBA" id="ARBA00022475"/>
    </source>
</evidence>
<evidence type="ECO:0000256" key="4">
    <source>
        <dbReference type="ARBA" id="ARBA00022692"/>
    </source>
</evidence>
<dbReference type="PANTHER" id="PTHR30462:SF2">
    <property type="entry name" value="INTERMEMBRANE TRANSPORT PROTEIN PQIB"/>
    <property type="match status" value="1"/>
</dbReference>
<comment type="subcellular location">
    <subcellularLocation>
        <location evidence="1">Cell inner membrane</location>
    </subcellularLocation>
</comment>
<dbReference type="RefSeq" id="WP_085416195.1">
    <property type="nucleotide sequence ID" value="NZ_CAUJPY010000003.1"/>
</dbReference>
<sequence length="542" mass="59543">MNEQSPKPIPARVKRNTTFSSFVWIVPLLALLTGSWLLIQNIRKTGPEITLLMDSADGIEVNTTVIKVLSVDVGRVTRIRLSEDRKGVEITARLNADAKDMMREDTQFWVVKPRIDQSGISGLNTLVSGSYIAFTPGSSEKSESVFKVSDIPPISAIGQNGLRLHLVGDNSKMLNVGSPILYEGFNVGQIETAKFDPATQTVDYTIFVYSPNDKLINANSQFWLESGVNIQTTGSGIKIDSAPIYTLLSGAIAFRTPKGTGQPVSNEDTFELYNDLAQIENLPDERAIYYVAFFKNSVRGLSAGSPVEYKGINIGSVTDVPYFAHNDSTRLFQNGWIPVRLRIDPSRIETNAEPQSRAHWQSQLQQALNKGLNATLSSNNLILGSKMIELTDAPSDTKLKPFADYNGNIVIATQGGGGLDDLQAQIGKLLDKFNKLPLENTVGELNTSLKELKATLNSANKLISKPQTQQIPAELNKTLGELRQTLQGVSPQSPVYQDVQNTLRSLDKTMREAQPVLNTLKEKPNSLIFNQNVKDPIPKGSR</sequence>
<dbReference type="NCBIfam" id="NF008070">
    <property type="entry name" value="PRK10807.1"/>
    <property type="match status" value="1"/>
</dbReference>
<keyword evidence="6 7" id="KW-0472">Membrane</keyword>
<evidence type="ECO:0000259" key="8">
    <source>
        <dbReference type="Pfam" id="PF02470"/>
    </source>
</evidence>
<gene>
    <name evidence="9" type="primary">pqiB</name>
    <name evidence="9" type="ORF">NCTC10296_01874</name>
</gene>
<dbReference type="AlphaFoldDB" id="A0A1X3CYG8"/>
<evidence type="ECO:0000256" key="7">
    <source>
        <dbReference type="SAM" id="Phobius"/>
    </source>
</evidence>
<dbReference type="EMBL" id="LR134313">
    <property type="protein sequence ID" value="VEF02592.1"/>
    <property type="molecule type" value="Genomic_DNA"/>
</dbReference>
<evidence type="ECO:0000256" key="5">
    <source>
        <dbReference type="ARBA" id="ARBA00022989"/>
    </source>
</evidence>
<protein>
    <submittedName>
        <fullName evidence="9">Paraquat-inducible protein B</fullName>
    </submittedName>
</protein>
<feature type="transmembrane region" description="Helical" evidence="7">
    <location>
        <begin position="21"/>
        <end position="39"/>
    </location>
</feature>
<feature type="domain" description="Mce/MlaD" evidence="8">
    <location>
        <begin position="46"/>
        <end position="137"/>
    </location>
</feature>
<evidence type="ECO:0000313" key="10">
    <source>
        <dbReference type="Proteomes" id="UP000279284"/>
    </source>
</evidence>
<feature type="domain" description="Mce/MlaD" evidence="8">
    <location>
        <begin position="288"/>
        <end position="391"/>
    </location>
</feature>
<dbReference type="InterPro" id="IPR051800">
    <property type="entry name" value="PqiA-PqiB_transport"/>
</dbReference>
<keyword evidence="5 7" id="KW-1133">Transmembrane helix</keyword>
<dbReference type="InterPro" id="IPR003399">
    <property type="entry name" value="Mce/MlaD"/>
</dbReference>
<evidence type="ECO:0000256" key="3">
    <source>
        <dbReference type="ARBA" id="ARBA00022519"/>
    </source>
</evidence>
<dbReference type="Proteomes" id="UP000279284">
    <property type="component" value="Chromosome"/>
</dbReference>
<dbReference type="STRING" id="493.BWD07_04520"/>